<sequence>MKGSAPRKLLLLAGVAAAIAGAIALRPDAAETPGPSPAPDGGTSVSEVQEDPSAVQEYWTPERMENAEPAPMEEDD</sequence>
<feature type="region of interest" description="Disordered" evidence="1">
    <location>
        <begin position="28"/>
        <end position="76"/>
    </location>
</feature>
<keyword evidence="4" id="KW-1185">Reference proteome</keyword>
<dbReference type="AlphaFoldDB" id="A0A3R7J679"/>
<feature type="chain" id="PRO_5043188380" evidence="2">
    <location>
        <begin position="25"/>
        <end position="76"/>
    </location>
</feature>
<organism evidence="3 4">
    <name type="scientific">Streptomyces xinghaiensis</name>
    <dbReference type="NCBI Taxonomy" id="1038928"/>
    <lineage>
        <taxon>Bacteria</taxon>
        <taxon>Bacillati</taxon>
        <taxon>Actinomycetota</taxon>
        <taxon>Actinomycetes</taxon>
        <taxon>Kitasatosporales</taxon>
        <taxon>Streptomycetaceae</taxon>
        <taxon>Streptomyces</taxon>
    </lineage>
</organism>
<dbReference type="Proteomes" id="UP000028058">
    <property type="component" value="Unassembled WGS sequence"/>
</dbReference>
<keyword evidence="2" id="KW-0732">Signal</keyword>
<feature type="signal peptide" evidence="2">
    <location>
        <begin position="1"/>
        <end position="24"/>
    </location>
</feature>
<dbReference type="OrthoDB" id="4334474at2"/>
<accession>A0A3R7J679</accession>
<protein>
    <submittedName>
        <fullName evidence="3">Uncharacterized protein</fullName>
    </submittedName>
</protein>
<gene>
    <name evidence="3" type="ORF">SFRA_007275</name>
</gene>
<dbReference type="EMBL" id="JNAD02000003">
    <property type="protein sequence ID" value="RKM97051.1"/>
    <property type="molecule type" value="Genomic_DNA"/>
</dbReference>
<dbReference type="RefSeq" id="WP_043465917.1">
    <property type="nucleotide sequence ID" value="NZ_CP134822.1"/>
</dbReference>
<evidence type="ECO:0000256" key="1">
    <source>
        <dbReference type="SAM" id="MobiDB-lite"/>
    </source>
</evidence>
<evidence type="ECO:0000313" key="3">
    <source>
        <dbReference type="EMBL" id="RKM97051.1"/>
    </source>
</evidence>
<evidence type="ECO:0000313" key="4">
    <source>
        <dbReference type="Proteomes" id="UP000028058"/>
    </source>
</evidence>
<comment type="caution">
    <text evidence="3">The sequence shown here is derived from an EMBL/GenBank/DDBJ whole genome shotgun (WGS) entry which is preliminary data.</text>
</comment>
<proteinExistence type="predicted"/>
<reference evidence="3 4" key="1">
    <citation type="journal article" date="2014" name="Genome Announc.">
        <title>Draft Genome Sequence of Streptomyces fradiae ATCC 19609, a Strain Highly Sensitive to Antibiotics.</title>
        <authorList>
            <person name="Bekker O.B."/>
            <person name="Klimina K.M."/>
            <person name="Vatlin A.A."/>
            <person name="Zakharevich N.V."/>
            <person name="Kasianov A.S."/>
            <person name="Danilenko V.N."/>
        </authorList>
    </citation>
    <scope>NUCLEOTIDE SEQUENCE [LARGE SCALE GENOMIC DNA]</scope>
    <source>
        <strain evidence="3 4">ATCC 19609</strain>
    </source>
</reference>
<evidence type="ECO:0000256" key="2">
    <source>
        <dbReference type="SAM" id="SignalP"/>
    </source>
</evidence>
<name>A0A3R7J679_9ACTN</name>